<feature type="compositionally biased region" description="Basic residues" evidence="1">
    <location>
        <begin position="73"/>
        <end position="87"/>
    </location>
</feature>
<evidence type="ECO:0000313" key="3">
    <source>
        <dbReference type="Proteomes" id="UP001239213"/>
    </source>
</evidence>
<gene>
    <name evidence="2" type="ORF">CCUS01_04480</name>
</gene>
<feature type="compositionally biased region" description="Polar residues" evidence="1">
    <location>
        <begin position="40"/>
        <end position="53"/>
    </location>
</feature>
<dbReference type="AlphaFoldDB" id="A0AAI9VBQ6"/>
<keyword evidence="3" id="KW-1185">Reference proteome</keyword>
<feature type="region of interest" description="Disordered" evidence="1">
    <location>
        <begin position="18"/>
        <end position="162"/>
    </location>
</feature>
<proteinExistence type="predicted"/>
<evidence type="ECO:0000256" key="1">
    <source>
        <dbReference type="SAM" id="MobiDB-lite"/>
    </source>
</evidence>
<organism evidence="2 3">
    <name type="scientific">Colletotrichum cuscutae</name>
    <dbReference type="NCBI Taxonomy" id="1209917"/>
    <lineage>
        <taxon>Eukaryota</taxon>
        <taxon>Fungi</taxon>
        <taxon>Dikarya</taxon>
        <taxon>Ascomycota</taxon>
        <taxon>Pezizomycotina</taxon>
        <taxon>Sordariomycetes</taxon>
        <taxon>Hypocreomycetidae</taxon>
        <taxon>Glomerellales</taxon>
        <taxon>Glomerellaceae</taxon>
        <taxon>Colletotrichum</taxon>
        <taxon>Colletotrichum acutatum species complex</taxon>
    </lineage>
</organism>
<sequence length="162" mass="17995">MPHSTRRSFGQDSTGQILLLIRADEDSVHPHHISHHPLQPAQTPSQFAGQSNNHVDEPASNDAPRQVCPSQARRLRPARRRSHRGHHGHVEVREATQGVPTLRNPARRRHERRGQPGRYGCQDPAHRRRPGHNGHDGRAGGAQSQGDKPAPQTAPTGPPERR</sequence>
<protein>
    <submittedName>
        <fullName evidence="2">Uncharacterized protein</fullName>
    </submittedName>
</protein>
<reference evidence="2" key="1">
    <citation type="submission" date="2016-11" db="EMBL/GenBank/DDBJ databases">
        <title>The genome sequence of Colletotrichum cuscutae.</title>
        <authorList>
            <person name="Baroncelli R."/>
        </authorList>
    </citation>
    <scope>NUCLEOTIDE SEQUENCE</scope>
    <source>
        <strain evidence="2">IMI 304802</strain>
    </source>
</reference>
<dbReference type="EMBL" id="MPDP01000101">
    <property type="protein sequence ID" value="KAK1481368.1"/>
    <property type="molecule type" value="Genomic_DNA"/>
</dbReference>
<evidence type="ECO:0000313" key="2">
    <source>
        <dbReference type="EMBL" id="KAK1481368.1"/>
    </source>
</evidence>
<dbReference type="Proteomes" id="UP001239213">
    <property type="component" value="Unassembled WGS sequence"/>
</dbReference>
<name>A0AAI9VBQ6_9PEZI</name>
<comment type="caution">
    <text evidence="2">The sequence shown here is derived from an EMBL/GenBank/DDBJ whole genome shotgun (WGS) entry which is preliminary data.</text>
</comment>
<accession>A0AAI9VBQ6</accession>